<evidence type="ECO:0000313" key="3">
    <source>
        <dbReference type="Proteomes" id="UP000630353"/>
    </source>
</evidence>
<dbReference type="Pfam" id="PF10090">
    <property type="entry name" value="HPTransfase"/>
    <property type="match status" value="1"/>
</dbReference>
<organism evidence="2 3">
    <name type="scientific">Thalassobaculum fulvum</name>
    <dbReference type="NCBI Taxonomy" id="1633335"/>
    <lineage>
        <taxon>Bacteria</taxon>
        <taxon>Pseudomonadati</taxon>
        <taxon>Pseudomonadota</taxon>
        <taxon>Alphaproteobacteria</taxon>
        <taxon>Rhodospirillales</taxon>
        <taxon>Thalassobaculaceae</taxon>
        <taxon>Thalassobaculum</taxon>
    </lineage>
</organism>
<dbReference type="RefSeq" id="WP_189994301.1">
    <property type="nucleotide sequence ID" value="NZ_BMZS01000012.1"/>
</dbReference>
<accession>A0A918XW48</accession>
<evidence type="ECO:0000313" key="2">
    <source>
        <dbReference type="EMBL" id="GHD60804.1"/>
    </source>
</evidence>
<dbReference type="InterPro" id="IPR018762">
    <property type="entry name" value="ChpT_C"/>
</dbReference>
<protein>
    <submittedName>
        <fullName evidence="2">Histidine phosphotransferase</fullName>
    </submittedName>
</protein>
<gene>
    <name evidence="2" type="ORF">GCM10017083_47200</name>
</gene>
<reference evidence="2" key="1">
    <citation type="journal article" date="2014" name="Int. J. Syst. Evol. Microbiol.">
        <title>Complete genome sequence of Corynebacterium casei LMG S-19264T (=DSM 44701T), isolated from a smear-ripened cheese.</title>
        <authorList>
            <consortium name="US DOE Joint Genome Institute (JGI-PGF)"/>
            <person name="Walter F."/>
            <person name="Albersmeier A."/>
            <person name="Kalinowski J."/>
            <person name="Ruckert C."/>
        </authorList>
    </citation>
    <scope>NUCLEOTIDE SEQUENCE</scope>
    <source>
        <strain evidence="2">KCTC 42651</strain>
    </source>
</reference>
<dbReference type="Gene3D" id="1.10.287.130">
    <property type="match status" value="1"/>
</dbReference>
<comment type="caution">
    <text evidence="2">The sequence shown here is derived from an EMBL/GenBank/DDBJ whole genome shotgun (WGS) entry which is preliminary data.</text>
</comment>
<sequence>MDFSPGHLDLLLSRLFHDLISPIGAARNGLELLKEFGADDVGADAMDLAAHSTEQATDRLTFFRMAFGGAGSSAGHGFAEADRIARGYLASRRIEWAISGASGAPTPQTGTVKVLLGTVAVIADCLPRLGRVSASVGDGSVTVSGHGEGASLEGEIVRMLDGSAEARDERTVLAATVCANARRFGVKLAVDAVSPPTVSIGFGESS</sequence>
<name>A0A918XW48_9PROT</name>
<dbReference type="InterPro" id="IPR036890">
    <property type="entry name" value="HATPase_C_sf"/>
</dbReference>
<keyword evidence="3" id="KW-1185">Reference proteome</keyword>
<dbReference type="EMBL" id="BMZS01000012">
    <property type="protein sequence ID" value="GHD60804.1"/>
    <property type="molecule type" value="Genomic_DNA"/>
</dbReference>
<dbReference type="Gene3D" id="3.30.565.10">
    <property type="entry name" value="Histidine kinase-like ATPase, C-terminal domain"/>
    <property type="match status" value="1"/>
</dbReference>
<evidence type="ECO:0000259" key="1">
    <source>
        <dbReference type="Pfam" id="PF10090"/>
    </source>
</evidence>
<proteinExistence type="predicted"/>
<reference evidence="2" key="2">
    <citation type="submission" date="2020-09" db="EMBL/GenBank/DDBJ databases">
        <authorList>
            <person name="Sun Q."/>
            <person name="Kim S."/>
        </authorList>
    </citation>
    <scope>NUCLEOTIDE SEQUENCE</scope>
    <source>
        <strain evidence="2">KCTC 42651</strain>
    </source>
</reference>
<dbReference type="Proteomes" id="UP000630353">
    <property type="component" value="Unassembled WGS sequence"/>
</dbReference>
<feature type="domain" description="Histidine phosphotransferase ChpT C-terminal" evidence="1">
    <location>
        <begin position="78"/>
        <end position="192"/>
    </location>
</feature>
<dbReference type="AlphaFoldDB" id="A0A918XW48"/>